<accession>A0A8X6U253</accession>
<comment type="caution">
    <text evidence="1">The sequence shown here is derived from an EMBL/GenBank/DDBJ whole genome shotgun (WGS) entry which is preliminary data.</text>
</comment>
<protein>
    <submittedName>
        <fullName evidence="1">Uncharacterized protein</fullName>
    </submittedName>
</protein>
<proteinExistence type="predicted"/>
<sequence>MAEGEKQPSVAKGCRQEAAKVTHLKEKYDIWVVSGWGWVDLYLRIPDVAWVSDVDGKNNTSSSRWIVTRFGKDSIFLSRFKEFCLDNNKNWMDFFF</sequence>
<dbReference type="EMBL" id="BMAW01069800">
    <property type="protein sequence ID" value="GFT70656.1"/>
    <property type="molecule type" value="Genomic_DNA"/>
</dbReference>
<dbReference type="AlphaFoldDB" id="A0A8X6U253"/>
<keyword evidence="2" id="KW-1185">Reference proteome</keyword>
<dbReference type="Proteomes" id="UP000887013">
    <property type="component" value="Unassembled WGS sequence"/>
</dbReference>
<organism evidence="1 2">
    <name type="scientific">Nephila pilipes</name>
    <name type="common">Giant wood spider</name>
    <name type="synonym">Nephila maculata</name>
    <dbReference type="NCBI Taxonomy" id="299642"/>
    <lineage>
        <taxon>Eukaryota</taxon>
        <taxon>Metazoa</taxon>
        <taxon>Ecdysozoa</taxon>
        <taxon>Arthropoda</taxon>
        <taxon>Chelicerata</taxon>
        <taxon>Arachnida</taxon>
        <taxon>Araneae</taxon>
        <taxon>Araneomorphae</taxon>
        <taxon>Entelegynae</taxon>
        <taxon>Araneoidea</taxon>
        <taxon>Nephilidae</taxon>
        <taxon>Nephila</taxon>
    </lineage>
</organism>
<gene>
    <name evidence="1" type="ORF">NPIL_9161</name>
</gene>
<name>A0A8X6U253_NEPPI</name>
<reference evidence="1" key="1">
    <citation type="submission" date="2020-08" db="EMBL/GenBank/DDBJ databases">
        <title>Multicomponent nature underlies the extraordinary mechanical properties of spider dragline silk.</title>
        <authorList>
            <person name="Kono N."/>
            <person name="Nakamura H."/>
            <person name="Mori M."/>
            <person name="Yoshida Y."/>
            <person name="Ohtoshi R."/>
            <person name="Malay A.D."/>
            <person name="Moran D.A.P."/>
            <person name="Tomita M."/>
            <person name="Numata K."/>
            <person name="Arakawa K."/>
        </authorList>
    </citation>
    <scope>NUCLEOTIDE SEQUENCE</scope>
</reference>
<evidence type="ECO:0000313" key="2">
    <source>
        <dbReference type="Proteomes" id="UP000887013"/>
    </source>
</evidence>
<evidence type="ECO:0000313" key="1">
    <source>
        <dbReference type="EMBL" id="GFT70656.1"/>
    </source>
</evidence>